<evidence type="ECO:0000313" key="5">
    <source>
        <dbReference type="EMBL" id="MCO4291522.1"/>
    </source>
</evidence>
<keyword evidence="6" id="KW-1185">Reference proteome</keyword>
<keyword evidence="2" id="KW-0238">DNA-binding</keyword>
<dbReference type="InterPro" id="IPR011991">
    <property type="entry name" value="ArsR-like_HTH"/>
</dbReference>
<evidence type="ECO:0000259" key="4">
    <source>
        <dbReference type="PROSITE" id="PS50956"/>
    </source>
</evidence>
<dbReference type="PANTHER" id="PTHR30154">
    <property type="entry name" value="LEUCINE-RESPONSIVE REGULATORY PROTEIN"/>
    <property type="match status" value="1"/>
</dbReference>
<dbReference type="PROSITE" id="PS50956">
    <property type="entry name" value="HTH_ASNC_2"/>
    <property type="match status" value="1"/>
</dbReference>
<dbReference type="Pfam" id="PF01037">
    <property type="entry name" value="AsnC_trans_reg"/>
    <property type="match status" value="1"/>
</dbReference>
<organism evidence="5 6">
    <name type="scientific">Solitalea agri</name>
    <dbReference type="NCBI Taxonomy" id="2953739"/>
    <lineage>
        <taxon>Bacteria</taxon>
        <taxon>Pseudomonadati</taxon>
        <taxon>Bacteroidota</taxon>
        <taxon>Sphingobacteriia</taxon>
        <taxon>Sphingobacteriales</taxon>
        <taxon>Sphingobacteriaceae</taxon>
        <taxon>Solitalea</taxon>
    </lineage>
</organism>
<dbReference type="SMART" id="SM00344">
    <property type="entry name" value="HTH_ASNC"/>
    <property type="match status" value="1"/>
</dbReference>
<dbReference type="InterPro" id="IPR000485">
    <property type="entry name" value="AsnC-type_HTH_dom"/>
</dbReference>
<dbReference type="CDD" id="cd00090">
    <property type="entry name" value="HTH_ARSR"/>
    <property type="match status" value="1"/>
</dbReference>
<dbReference type="PANTHER" id="PTHR30154:SF34">
    <property type="entry name" value="TRANSCRIPTIONAL REGULATOR AZLB"/>
    <property type="match status" value="1"/>
</dbReference>
<dbReference type="InterPro" id="IPR036388">
    <property type="entry name" value="WH-like_DNA-bd_sf"/>
</dbReference>
<evidence type="ECO:0000256" key="2">
    <source>
        <dbReference type="ARBA" id="ARBA00023125"/>
    </source>
</evidence>
<dbReference type="InterPro" id="IPR019885">
    <property type="entry name" value="Tscrpt_reg_HTH_AsnC-type_CS"/>
</dbReference>
<name>A0A9X2EYY2_9SPHI</name>
<dbReference type="InterPro" id="IPR019888">
    <property type="entry name" value="Tscrpt_reg_AsnC-like"/>
</dbReference>
<evidence type="ECO:0000313" key="6">
    <source>
        <dbReference type="Proteomes" id="UP001155182"/>
    </source>
</evidence>
<protein>
    <submittedName>
        <fullName evidence="5">Lrp/AsnC family transcriptional regulator</fullName>
    </submittedName>
</protein>
<dbReference type="GO" id="GO:0005829">
    <property type="term" value="C:cytosol"/>
    <property type="evidence" value="ECO:0007669"/>
    <property type="project" value="TreeGrafter"/>
</dbReference>
<dbReference type="InterPro" id="IPR036390">
    <property type="entry name" value="WH_DNA-bd_sf"/>
</dbReference>
<dbReference type="EMBL" id="JAMWYS010000006">
    <property type="protein sequence ID" value="MCO4291522.1"/>
    <property type="molecule type" value="Genomic_DNA"/>
</dbReference>
<dbReference type="GO" id="GO:0043200">
    <property type="term" value="P:response to amino acid"/>
    <property type="evidence" value="ECO:0007669"/>
    <property type="project" value="TreeGrafter"/>
</dbReference>
<evidence type="ECO:0000256" key="1">
    <source>
        <dbReference type="ARBA" id="ARBA00023015"/>
    </source>
</evidence>
<evidence type="ECO:0000256" key="3">
    <source>
        <dbReference type="ARBA" id="ARBA00023163"/>
    </source>
</evidence>
<dbReference type="PRINTS" id="PR00033">
    <property type="entry name" value="HTHASNC"/>
</dbReference>
<comment type="caution">
    <text evidence="5">The sequence shown here is derived from an EMBL/GenBank/DDBJ whole genome shotgun (WGS) entry which is preliminary data.</text>
</comment>
<dbReference type="Pfam" id="PF13412">
    <property type="entry name" value="HTH_24"/>
    <property type="match status" value="1"/>
</dbReference>
<keyword evidence="3" id="KW-0804">Transcription</keyword>
<dbReference type="GO" id="GO:0043565">
    <property type="term" value="F:sequence-specific DNA binding"/>
    <property type="evidence" value="ECO:0007669"/>
    <property type="project" value="InterPro"/>
</dbReference>
<dbReference type="Gene3D" id="1.10.10.10">
    <property type="entry name" value="Winged helix-like DNA-binding domain superfamily/Winged helix DNA-binding domain"/>
    <property type="match status" value="1"/>
</dbReference>
<proteinExistence type="predicted"/>
<dbReference type="AlphaFoldDB" id="A0A9X2EYY2"/>
<keyword evidence="1" id="KW-0805">Transcription regulation</keyword>
<dbReference type="Proteomes" id="UP001155182">
    <property type="component" value="Unassembled WGS sequence"/>
</dbReference>
<reference evidence="5" key="1">
    <citation type="submission" date="2022-06" db="EMBL/GenBank/DDBJ databases">
        <title>Solitalea sp. MAHUQ-68 isolated from rhizospheric soil.</title>
        <authorList>
            <person name="Huq M.A."/>
        </authorList>
    </citation>
    <scope>NUCLEOTIDE SEQUENCE</scope>
    <source>
        <strain evidence="5">MAHUQ-68</strain>
    </source>
</reference>
<dbReference type="SUPFAM" id="SSF46785">
    <property type="entry name" value="Winged helix' DNA-binding domain"/>
    <property type="match status" value="1"/>
</dbReference>
<dbReference type="SUPFAM" id="SSF54909">
    <property type="entry name" value="Dimeric alpha+beta barrel"/>
    <property type="match status" value="1"/>
</dbReference>
<dbReference type="GO" id="GO:0006355">
    <property type="term" value="P:regulation of DNA-templated transcription"/>
    <property type="evidence" value="ECO:0007669"/>
    <property type="project" value="UniProtKB-ARBA"/>
</dbReference>
<dbReference type="InterPro" id="IPR019887">
    <property type="entry name" value="Tscrpt_reg_AsnC/Lrp_C"/>
</dbReference>
<sequence length="154" mass="17408">MEKLDSIDIRILNLLQKDSSLGVKDVSSAIGLSVSPTYERISRLKRDGFIEKYVAIVNREKIGKHLLVLCTVTLKQQSMETLVSFEQTIKTFKEVLEVLCLAGNHDYLLKIAVKDVNDYHAFVVNKLSQIPNIANLQSSFVLKEIKNETAMEII</sequence>
<feature type="domain" description="HTH asnC-type" evidence="4">
    <location>
        <begin position="4"/>
        <end position="65"/>
    </location>
</feature>
<accession>A0A9X2EYY2</accession>
<dbReference type="Gene3D" id="3.30.70.920">
    <property type="match status" value="1"/>
</dbReference>
<dbReference type="InterPro" id="IPR011008">
    <property type="entry name" value="Dimeric_a/b-barrel"/>
</dbReference>
<dbReference type="RefSeq" id="WP_252585759.1">
    <property type="nucleotide sequence ID" value="NZ_JAMWYS010000006.1"/>
</dbReference>
<gene>
    <name evidence="5" type="ORF">NF867_01425</name>
</gene>
<dbReference type="PROSITE" id="PS00519">
    <property type="entry name" value="HTH_ASNC_1"/>
    <property type="match status" value="1"/>
</dbReference>